<organism evidence="2 3">
    <name type="scientific">Dryococelus australis</name>
    <dbReference type="NCBI Taxonomy" id="614101"/>
    <lineage>
        <taxon>Eukaryota</taxon>
        <taxon>Metazoa</taxon>
        <taxon>Ecdysozoa</taxon>
        <taxon>Arthropoda</taxon>
        <taxon>Hexapoda</taxon>
        <taxon>Insecta</taxon>
        <taxon>Pterygota</taxon>
        <taxon>Neoptera</taxon>
        <taxon>Polyneoptera</taxon>
        <taxon>Phasmatodea</taxon>
        <taxon>Verophasmatodea</taxon>
        <taxon>Anareolatae</taxon>
        <taxon>Phasmatidae</taxon>
        <taxon>Eurycanthinae</taxon>
        <taxon>Dryococelus</taxon>
    </lineage>
</organism>
<dbReference type="EMBL" id="JARBHB010000001">
    <property type="protein sequence ID" value="KAJ8895329.1"/>
    <property type="molecule type" value="Genomic_DNA"/>
</dbReference>
<proteinExistence type="predicted"/>
<name>A0ABQ9IGG9_9NEOP</name>
<evidence type="ECO:0000313" key="2">
    <source>
        <dbReference type="EMBL" id="KAJ8895329.1"/>
    </source>
</evidence>
<protein>
    <submittedName>
        <fullName evidence="2">Uncharacterized protein</fullName>
    </submittedName>
</protein>
<evidence type="ECO:0000313" key="3">
    <source>
        <dbReference type="Proteomes" id="UP001159363"/>
    </source>
</evidence>
<comment type="caution">
    <text evidence="2">The sequence shown here is derived from an EMBL/GenBank/DDBJ whole genome shotgun (WGS) entry which is preliminary data.</text>
</comment>
<accession>A0ABQ9IGG9</accession>
<keyword evidence="3" id="KW-1185">Reference proteome</keyword>
<reference evidence="2 3" key="1">
    <citation type="submission" date="2023-02" db="EMBL/GenBank/DDBJ databases">
        <title>LHISI_Scaffold_Assembly.</title>
        <authorList>
            <person name="Stuart O.P."/>
            <person name="Cleave R."/>
            <person name="Magrath M.J.L."/>
            <person name="Mikheyev A.S."/>
        </authorList>
    </citation>
    <scope>NUCLEOTIDE SEQUENCE [LARGE SCALE GENOMIC DNA]</scope>
    <source>
        <strain evidence="2">Daus_M_001</strain>
        <tissue evidence="2">Leg muscle</tissue>
    </source>
</reference>
<feature type="compositionally biased region" description="Basic and acidic residues" evidence="1">
    <location>
        <begin position="64"/>
        <end position="73"/>
    </location>
</feature>
<gene>
    <name evidence="2" type="ORF">PR048_000655</name>
</gene>
<dbReference type="Proteomes" id="UP001159363">
    <property type="component" value="Chromosome 1"/>
</dbReference>
<sequence>MPSITASYKKPFSNAASSTSASCHKLNDTTISTFLLPDTERHCFRHLHIAGYSPTPHSKSSSKQRRESAHSRIRVGERLACSPHTKAIRVQSPAGSFRTFACENRTGRCRWSEGFLGHLSFPPPFQSGAASYLYKSPSSALKTSMLRAVQIFSLTHSYLRDKQVAYHEGKRNWRDMRRAPAQITPLTRVSQWVERSQVGPQWLSGWKYINWGRSGPVARAIQSGDARKKFVDAHSPRPEGNRGGVGVVWLAGGLTTRQVCHGPGSIPGSAILILASHGFPNSRQANARMVPHCRRWSVPSVFMLLRATCIVSKDLAVNDTSYTNHKERFTVVRIQNLKLFDHITNWDMACFCLYLFIAAEKERVYNERI</sequence>
<evidence type="ECO:0000256" key="1">
    <source>
        <dbReference type="SAM" id="MobiDB-lite"/>
    </source>
</evidence>
<feature type="region of interest" description="Disordered" evidence="1">
    <location>
        <begin position="54"/>
        <end position="73"/>
    </location>
</feature>